<accession>A0A9X2LP80</accession>
<organism evidence="3 4">
    <name type="scientific">Streptomyces telluris</name>
    <dbReference type="NCBI Taxonomy" id="2720021"/>
    <lineage>
        <taxon>Bacteria</taxon>
        <taxon>Bacillati</taxon>
        <taxon>Actinomycetota</taxon>
        <taxon>Actinomycetes</taxon>
        <taxon>Kitasatosporales</taxon>
        <taxon>Streptomycetaceae</taxon>
        <taxon>Streptomyces</taxon>
    </lineage>
</organism>
<feature type="transmembrane region" description="Helical" evidence="2">
    <location>
        <begin position="42"/>
        <end position="61"/>
    </location>
</feature>
<dbReference type="Proteomes" id="UP001142374">
    <property type="component" value="Unassembled WGS sequence"/>
</dbReference>
<keyword evidence="2" id="KW-1133">Transmembrane helix</keyword>
<feature type="region of interest" description="Disordered" evidence="1">
    <location>
        <begin position="1"/>
        <end position="38"/>
    </location>
</feature>
<keyword evidence="2" id="KW-0472">Membrane</keyword>
<comment type="caution">
    <text evidence="3">The sequence shown here is derived from an EMBL/GenBank/DDBJ whole genome shotgun (WGS) entry which is preliminary data.</text>
</comment>
<reference evidence="3" key="1">
    <citation type="submission" date="2022-06" db="EMBL/GenBank/DDBJ databases">
        <title>WGS of actinobacteria.</title>
        <authorList>
            <person name="Thawai C."/>
        </authorList>
    </citation>
    <scope>NUCLEOTIDE SEQUENCE</scope>
    <source>
        <strain evidence="3">AA8</strain>
    </source>
</reference>
<keyword evidence="2" id="KW-0812">Transmembrane</keyword>
<evidence type="ECO:0000313" key="3">
    <source>
        <dbReference type="EMBL" id="MCQ8774502.1"/>
    </source>
</evidence>
<protein>
    <submittedName>
        <fullName evidence="3">Uncharacterized protein</fullName>
    </submittedName>
</protein>
<feature type="compositionally biased region" description="Pro residues" evidence="1">
    <location>
        <begin position="1"/>
        <end position="10"/>
    </location>
</feature>
<proteinExistence type="predicted"/>
<dbReference type="RefSeq" id="WP_168096206.1">
    <property type="nucleotide sequence ID" value="NZ_JAATER010000592.1"/>
</dbReference>
<dbReference type="AlphaFoldDB" id="A0A9X2LP80"/>
<evidence type="ECO:0000256" key="1">
    <source>
        <dbReference type="SAM" id="MobiDB-lite"/>
    </source>
</evidence>
<evidence type="ECO:0000256" key="2">
    <source>
        <dbReference type="SAM" id="Phobius"/>
    </source>
</evidence>
<feature type="region of interest" description="Disordered" evidence="1">
    <location>
        <begin position="69"/>
        <end position="100"/>
    </location>
</feature>
<sequence length="157" mass="17027">MSAPPPPYQNQPPHGYPQAPHGYPQPQPLQGPRQPQRSPLRAAISAIVVLSIFGGAAWYVWDYNTDPNGGKAKKEAAQAAQAEESKKHSPNIGDCVKIQDPKGKPVPEIVDCGSGQAEYKMGEKLYGPDKKCGPAFDYGIQYSVSRGVDYTLCFNKV</sequence>
<dbReference type="EMBL" id="JANIID010000046">
    <property type="protein sequence ID" value="MCQ8774502.1"/>
    <property type="molecule type" value="Genomic_DNA"/>
</dbReference>
<name>A0A9X2LP80_9ACTN</name>
<evidence type="ECO:0000313" key="4">
    <source>
        <dbReference type="Proteomes" id="UP001142374"/>
    </source>
</evidence>
<gene>
    <name evidence="3" type="ORF">NQU55_32790</name>
</gene>
<keyword evidence="4" id="KW-1185">Reference proteome</keyword>